<evidence type="ECO:0000313" key="2">
    <source>
        <dbReference type="Proteomes" id="UP000008206"/>
    </source>
</evidence>
<dbReference type="HOGENOM" id="CLU_2632224_0_0_3"/>
<dbReference type="KEGG" id="cyj:Cyan7822_6732"/>
<geneLocation type="plasmid" evidence="1 2">
    <name>Cy782203</name>
</geneLocation>
<reference evidence="2" key="1">
    <citation type="journal article" date="2011" name="MBio">
        <title>Novel metabolic attributes of the genus Cyanothece, comprising a group of unicellular nitrogen-fixing Cyanobacteria.</title>
        <authorList>
            <person name="Bandyopadhyay A."/>
            <person name="Elvitigala T."/>
            <person name="Welsh E."/>
            <person name="Stockel J."/>
            <person name="Liberton M."/>
            <person name="Min H."/>
            <person name="Sherman L.A."/>
            <person name="Pakrasi H.B."/>
        </authorList>
    </citation>
    <scope>NUCLEOTIDE SEQUENCE [LARGE SCALE GENOMIC DNA]</scope>
    <source>
        <strain evidence="2">PCC 7822</strain>
        <plasmid evidence="2">Cy782203</plasmid>
    </source>
</reference>
<dbReference type="Proteomes" id="UP000008206">
    <property type="component" value="Plasmid Cy782203"/>
</dbReference>
<gene>
    <name evidence="1" type="ordered locus">Cyan7822_6732</name>
</gene>
<proteinExistence type="predicted"/>
<protein>
    <submittedName>
        <fullName evidence="1">Uncharacterized protein</fullName>
    </submittedName>
</protein>
<dbReference type="EMBL" id="CP002201">
    <property type="protein sequence ID" value="ADN18408.1"/>
    <property type="molecule type" value="Genomic_DNA"/>
</dbReference>
<organism evidence="1 2">
    <name type="scientific">Gloeothece verrucosa (strain PCC 7822)</name>
    <name type="common">Cyanothece sp. (strain PCC 7822)</name>
    <dbReference type="NCBI Taxonomy" id="497965"/>
    <lineage>
        <taxon>Bacteria</taxon>
        <taxon>Bacillati</taxon>
        <taxon>Cyanobacteriota</taxon>
        <taxon>Cyanophyceae</taxon>
        <taxon>Oscillatoriophycideae</taxon>
        <taxon>Chroococcales</taxon>
        <taxon>Aphanothecaceae</taxon>
        <taxon>Gloeothece</taxon>
        <taxon>Gloeothece verrucosa</taxon>
    </lineage>
</organism>
<name>E0UN78_GLOV7</name>
<sequence length="77" mass="8677">MTSDTENAPIYWVNKDLIKALLSTELPLSVGELKIPFSRAMFILPSPFNPHSRQTAPGVALFPLFTQWLPSTIHRNI</sequence>
<accession>E0UN78</accession>
<keyword evidence="1" id="KW-0614">Plasmid</keyword>
<evidence type="ECO:0000313" key="1">
    <source>
        <dbReference type="EMBL" id="ADN18408.1"/>
    </source>
</evidence>
<dbReference type="AlphaFoldDB" id="E0UN78"/>
<keyword evidence="2" id="KW-1185">Reference proteome</keyword>